<evidence type="ECO:0000313" key="1">
    <source>
        <dbReference type="EMBL" id="KAG8196963.1"/>
    </source>
</evidence>
<dbReference type="Proteomes" id="UP000827092">
    <property type="component" value="Unassembled WGS sequence"/>
</dbReference>
<organism evidence="1 2">
    <name type="scientific">Oedothorax gibbosus</name>
    <dbReference type="NCBI Taxonomy" id="931172"/>
    <lineage>
        <taxon>Eukaryota</taxon>
        <taxon>Metazoa</taxon>
        <taxon>Ecdysozoa</taxon>
        <taxon>Arthropoda</taxon>
        <taxon>Chelicerata</taxon>
        <taxon>Arachnida</taxon>
        <taxon>Araneae</taxon>
        <taxon>Araneomorphae</taxon>
        <taxon>Entelegynae</taxon>
        <taxon>Araneoidea</taxon>
        <taxon>Linyphiidae</taxon>
        <taxon>Erigoninae</taxon>
        <taxon>Oedothorax</taxon>
    </lineage>
</organism>
<name>A0AAV6VL84_9ARAC</name>
<accession>A0AAV6VL84</accession>
<dbReference type="EMBL" id="JAFNEN010000062">
    <property type="protein sequence ID" value="KAG8196963.1"/>
    <property type="molecule type" value="Genomic_DNA"/>
</dbReference>
<sequence length="99" mass="11535">MSTTYFTTGEWQHLKYRLRVSRRLFEFEHSEIADDFRVGGGVGGERNGPMGGRFSLYIQWGGRGRVVYLRKLDFKTISEISEHKENGFPELGTFFVTRH</sequence>
<proteinExistence type="predicted"/>
<protein>
    <submittedName>
        <fullName evidence="1">Uncharacterized protein</fullName>
    </submittedName>
</protein>
<evidence type="ECO:0000313" key="2">
    <source>
        <dbReference type="Proteomes" id="UP000827092"/>
    </source>
</evidence>
<keyword evidence="2" id="KW-1185">Reference proteome</keyword>
<reference evidence="1 2" key="1">
    <citation type="journal article" date="2022" name="Nat. Ecol. Evol.">
        <title>A masculinizing supergene underlies an exaggerated male reproductive morph in a spider.</title>
        <authorList>
            <person name="Hendrickx F."/>
            <person name="De Corte Z."/>
            <person name="Sonet G."/>
            <person name="Van Belleghem S.M."/>
            <person name="Kostlbacher S."/>
            <person name="Vangestel C."/>
        </authorList>
    </citation>
    <scope>NUCLEOTIDE SEQUENCE [LARGE SCALE GENOMIC DNA]</scope>
    <source>
        <strain evidence="1">W744_W776</strain>
    </source>
</reference>
<dbReference type="AlphaFoldDB" id="A0AAV6VL84"/>
<comment type="caution">
    <text evidence="1">The sequence shown here is derived from an EMBL/GenBank/DDBJ whole genome shotgun (WGS) entry which is preliminary data.</text>
</comment>
<gene>
    <name evidence="1" type="ORF">JTE90_009022</name>
</gene>